<feature type="transmembrane region" description="Helical" evidence="1">
    <location>
        <begin position="166"/>
        <end position="183"/>
    </location>
</feature>
<dbReference type="Gene3D" id="1.20.120.1760">
    <property type="match status" value="1"/>
</dbReference>
<organism evidence="2 3">
    <name type="scientific">Posidoniimonas corsicana</name>
    <dbReference type="NCBI Taxonomy" id="1938618"/>
    <lineage>
        <taxon>Bacteria</taxon>
        <taxon>Pseudomonadati</taxon>
        <taxon>Planctomycetota</taxon>
        <taxon>Planctomycetia</taxon>
        <taxon>Pirellulales</taxon>
        <taxon>Lacipirellulaceae</taxon>
        <taxon>Posidoniimonas</taxon>
    </lineage>
</organism>
<gene>
    <name evidence="2" type="ORF">KOR34_51490</name>
</gene>
<accession>A0A5C5UW57</accession>
<keyword evidence="1" id="KW-0812">Transmembrane</keyword>
<dbReference type="OrthoDB" id="1034332at2"/>
<dbReference type="Proteomes" id="UP000316714">
    <property type="component" value="Unassembled WGS sequence"/>
</dbReference>
<keyword evidence="2" id="KW-0808">Transferase</keyword>
<keyword evidence="1" id="KW-0472">Membrane</keyword>
<comment type="caution">
    <text evidence="2">The sequence shown here is derived from an EMBL/GenBank/DDBJ whole genome shotgun (WGS) entry which is preliminary data.</text>
</comment>
<dbReference type="GO" id="GO:0016740">
    <property type="term" value="F:transferase activity"/>
    <property type="evidence" value="ECO:0007669"/>
    <property type="project" value="UniProtKB-KW"/>
</dbReference>
<feature type="transmembrane region" description="Helical" evidence="1">
    <location>
        <begin position="128"/>
        <end position="145"/>
    </location>
</feature>
<dbReference type="EMBL" id="SIHJ01000007">
    <property type="protein sequence ID" value="TWT29595.1"/>
    <property type="molecule type" value="Genomic_DNA"/>
</dbReference>
<keyword evidence="1" id="KW-1133">Transmembrane helix</keyword>
<sequence>MADLETSNRRPLAVRRWTLFEKLAARIADAGVTPNAISVSSMVFGCGAGACLALTSRTDAFSAGQRACWLAAAALVQLRLIANLLDGMVAIEGGKKSAVGELYNEVPDRVSDTAILVGAGYAVGASPWMGYLAAVVALFVAYVRAIGAGVGAGQVFVGPMAKQQRMAVVTLAAVLLGVLPAAWTPAHDGGHGVMALALLLIVVGGVVTAVRRLRRIASFMKQSEPS</sequence>
<evidence type="ECO:0000256" key="1">
    <source>
        <dbReference type="SAM" id="Phobius"/>
    </source>
</evidence>
<protein>
    <submittedName>
        <fullName evidence="2">CDP-alcohol phosphatidyltransferase</fullName>
    </submittedName>
</protein>
<reference evidence="2 3" key="1">
    <citation type="submission" date="2019-02" db="EMBL/GenBank/DDBJ databases">
        <title>Deep-cultivation of Planctomycetes and their phenomic and genomic characterization uncovers novel biology.</title>
        <authorList>
            <person name="Wiegand S."/>
            <person name="Jogler M."/>
            <person name="Boedeker C."/>
            <person name="Pinto D."/>
            <person name="Vollmers J."/>
            <person name="Rivas-Marin E."/>
            <person name="Kohn T."/>
            <person name="Peeters S.H."/>
            <person name="Heuer A."/>
            <person name="Rast P."/>
            <person name="Oberbeckmann S."/>
            <person name="Bunk B."/>
            <person name="Jeske O."/>
            <person name="Meyerdierks A."/>
            <person name="Storesund J.E."/>
            <person name="Kallscheuer N."/>
            <person name="Luecker S."/>
            <person name="Lage O.M."/>
            <person name="Pohl T."/>
            <person name="Merkel B.J."/>
            <person name="Hornburger P."/>
            <person name="Mueller R.-W."/>
            <person name="Bruemmer F."/>
            <person name="Labrenz M."/>
            <person name="Spormann A.M."/>
            <person name="Op Den Camp H."/>
            <person name="Overmann J."/>
            <person name="Amann R."/>
            <person name="Jetten M.S.M."/>
            <person name="Mascher T."/>
            <person name="Medema M.H."/>
            <person name="Devos D.P."/>
            <person name="Kaster A.-K."/>
            <person name="Ovreas L."/>
            <person name="Rohde M."/>
            <person name="Galperin M.Y."/>
            <person name="Jogler C."/>
        </authorList>
    </citation>
    <scope>NUCLEOTIDE SEQUENCE [LARGE SCALE GENOMIC DNA]</scope>
    <source>
        <strain evidence="2 3">KOR34</strain>
    </source>
</reference>
<feature type="transmembrane region" description="Helical" evidence="1">
    <location>
        <begin position="189"/>
        <end position="210"/>
    </location>
</feature>
<evidence type="ECO:0000313" key="2">
    <source>
        <dbReference type="EMBL" id="TWT29595.1"/>
    </source>
</evidence>
<keyword evidence="3" id="KW-1185">Reference proteome</keyword>
<name>A0A5C5UW57_9BACT</name>
<dbReference type="InterPro" id="IPR043130">
    <property type="entry name" value="CDP-OH_PTrfase_TM_dom"/>
</dbReference>
<proteinExistence type="predicted"/>
<evidence type="ECO:0000313" key="3">
    <source>
        <dbReference type="Proteomes" id="UP000316714"/>
    </source>
</evidence>
<feature type="transmembrane region" description="Helical" evidence="1">
    <location>
        <begin position="36"/>
        <end position="55"/>
    </location>
</feature>
<dbReference type="AlphaFoldDB" id="A0A5C5UW57"/>
<dbReference type="RefSeq" id="WP_146568952.1">
    <property type="nucleotide sequence ID" value="NZ_SIHJ01000007.1"/>
</dbReference>